<evidence type="ECO:0000259" key="10">
    <source>
        <dbReference type="Pfam" id="PF04290"/>
    </source>
</evidence>
<keyword evidence="3" id="KW-1003">Cell membrane</keyword>
<dbReference type="EMBL" id="BAABKE010000003">
    <property type="protein sequence ID" value="GAA5097636.1"/>
    <property type="molecule type" value="Genomic_DNA"/>
</dbReference>
<evidence type="ECO:0000256" key="3">
    <source>
        <dbReference type="ARBA" id="ARBA00022475"/>
    </source>
</evidence>
<sequence length="225" mass="25956">MFIKAYRFMDKLWQKTEIFMMVFILTAMTLVTFIYTMLNNLYMPFYKLADWIAGEEESKFENFLLDAGDYMMDLASSFSWSNEFTKASFAWLIFFCMSYGVRIGGHIGVDALVKLFNTKIQRILAYIGLGACVAYGGIMLFASIDWVLNFYNLGTMAEGLDRFGIMRWQLTIIVPIGFFLLIWRYLEIGYRIVTHQQNALGLADEAADALALDDVQRHEEKGEKS</sequence>
<evidence type="ECO:0000313" key="12">
    <source>
        <dbReference type="Proteomes" id="UP001500631"/>
    </source>
</evidence>
<organism evidence="11 12">
    <name type="scientific">Wohlfahrtiimonas larvae</name>
    <dbReference type="NCBI Taxonomy" id="1157986"/>
    <lineage>
        <taxon>Bacteria</taxon>
        <taxon>Pseudomonadati</taxon>
        <taxon>Pseudomonadota</taxon>
        <taxon>Gammaproteobacteria</taxon>
        <taxon>Cardiobacteriales</taxon>
        <taxon>Ignatzschineriaceae</taxon>
        <taxon>Wohlfahrtiimonas</taxon>
    </lineage>
</organism>
<evidence type="ECO:0000256" key="4">
    <source>
        <dbReference type="ARBA" id="ARBA00022519"/>
    </source>
</evidence>
<evidence type="ECO:0000256" key="2">
    <source>
        <dbReference type="ARBA" id="ARBA00022448"/>
    </source>
</evidence>
<feature type="domain" description="Tripartite ATP-independent periplasmic transporters DctQ component" evidence="10">
    <location>
        <begin position="75"/>
        <end position="188"/>
    </location>
</feature>
<dbReference type="PANTHER" id="PTHR35011">
    <property type="entry name" value="2,3-DIKETO-L-GULONATE TRAP TRANSPORTER SMALL PERMEASE PROTEIN YIAM"/>
    <property type="match status" value="1"/>
</dbReference>
<feature type="transmembrane region" description="Helical" evidence="9">
    <location>
        <begin position="168"/>
        <end position="186"/>
    </location>
</feature>
<proteinExistence type="inferred from homology"/>
<comment type="similarity">
    <text evidence="8 9">Belongs to the TRAP transporter small permease family.</text>
</comment>
<feature type="transmembrane region" description="Helical" evidence="9">
    <location>
        <begin position="18"/>
        <end position="38"/>
    </location>
</feature>
<feature type="transmembrane region" description="Helical" evidence="9">
    <location>
        <begin position="124"/>
        <end position="148"/>
    </location>
</feature>
<dbReference type="InterPro" id="IPR007387">
    <property type="entry name" value="TRAP_DctQ"/>
</dbReference>
<gene>
    <name evidence="11" type="primary">dctQ</name>
    <name evidence="11" type="ORF">GCM10023338_09220</name>
</gene>
<feature type="transmembrane region" description="Helical" evidence="9">
    <location>
        <begin position="89"/>
        <end position="112"/>
    </location>
</feature>
<keyword evidence="4 9" id="KW-0997">Cell inner membrane</keyword>
<dbReference type="Proteomes" id="UP001500631">
    <property type="component" value="Unassembled WGS sequence"/>
</dbReference>
<dbReference type="InterPro" id="IPR055348">
    <property type="entry name" value="DctQ"/>
</dbReference>
<dbReference type="Pfam" id="PF04290">
    <property type="entry name" value="DctQ"/>
    <property type="match status" value="1"/>
</dbReference>
<evidence type="ECO:0000256" key="1">
    <source>
        <dbReference type="ARBA" id="ARBA00004429"/>
    </source>
</evidence>
<reference evidence="12" key="1">
    <citation type="journal article" date="2019" name="Int. J. Syst. Evol. Microbiol.">
        <title>The Global Catalogue of Microorganisms (GCM) 10K type strain sequencing project: providing services to taxonomists for standard genome sequencing and annotation.</title>
        <authorList>
            <consortium name="The Broad Institute Genomics Platform"/>
            <consortium name="The Broad Institute Genome Sequencing Center for Infectious Disease"/>
            <person name="Wu L."/>
            <person name="Ma J."/>
        </authorList>
    </citation>
    <scope>NUCLEOTIDE SEQUENCE [LARGE SCALE GENOMIC DNA]</scope>
    <source>
        <strain evidence="12">JCM 18424</strain>
    </source>
</reference>
<name>A0ABP9MMU3_9GAMM</name>
<dbReference type="PANTHER" id="PTHR35011:SF2">
    <property type="entry name" value="2,3-DIKETO-L-GULONATE TRAP TRANSPORTER SMALL PERMEASE PROTEIN YIAM"/>
    <property type="match status" value="1"/>
</dbReference>
<comment type="subcellular location">
    <subcellularLocation>
        <location evidence="1 9">Cell inner membrane</location>
        <topology evidence="1 9">Multi-pass membrane protein</topology>
    </subcellularLocation>
</comment>
<evidence type="ECO:0000256" key="7">
    <source>
        <dbReference type="ARBA" id="ARBA00023136"/>
    </source>
</evidence>
<comment type="subunit">
    <text evidence="9">The complex comprises the extracytoplasmic solute receptor protein and the two transmembrane proteins.</text>
</comment>
<evidence type="ECO:0000256" key="9">
    <source>
        <dbReference type="RuleBase" id="RU369079"/>
    </source>
</evidence>
<keyword evidence="6 9" id="KW-1133">Transmembrane helix</keyword>
<keyword evidence="7 9" id="KW-0472">Membrane</keyword>
<evidence type="ECO:0000256" key="5">
    <source>
        <dbReference type="ARBA" id="ARBA00022692"/>
    </source>
</evidence>
<protein>
    <recommendedName>
        <fullName evidence="9">TRAP transporter small permease protein</fullName>
    </recommendedName>
</protein>
<evidence type="ECO:0000256" key="6">
    <source>
        <dbReference type="ARBA" id="ARBA00022989"/>
    </source>
</evidence>
<dbReference type="RefSeq" id="WP_077925268.1">
    <property type="nucleotide sequence ID" value="NZ_BAABKE010000003.1"/>
</dbReference>
<keyword evidence="2 9" id="KW-0813">Transport</keyword>
<keyword evidence="12" id="KW-1185">Reference proteome</keyword>
<comment type="caution">
    <text evidence="11">The sequence shown here is derived from an EMBL/GenBank/DDBJ whole genome shotgun (WGS) entry which is preliminary data.</text>
</comment>
<evidence type="ECO:0000256" key="8">
    <source>
        <dbReference type="ARBA" id="ARBA00038436"/>
    </source>
</evidence>
<accession>A0ABP9MMU3</accession>
<keyword evidence="5 9" id="KW-0812">Transmembrane</keyword>
<evidence type="ECO:0000313" key="11">
    <source>
        <dbReference type="EMBL" id="GAA5097636.1"/>
    </source>
</evidence>
<comment type="function">
    <text evidence="9">Part of the tripartite ATP-independent periplasmic (TRAP) transport system.</text>
</comment>